<dbReference type="Proteomes" id="UP001597441">
    <property type="component" value="Unassembled WGS sequence"/>
</dbReference>
<proteinExistence type="predicted"/>
<organism evidence="1 2">
    <name type="scientific">Gelatiniphilus marinus</name>
    <dbReference type="NCBI Taxonomy" id="1759464"/>
    <lineage>
        <taxon>Bacteria</taxon>
        <taxon>Pseudomonadati</taxon>
        <taxon>Bacteroidota</taxon>
        <taxon>Flavobacteriia</taxon>
        <taxon>Flavobacteriales</taxon>
        <taxon>Flavobacteriaceae</taxon>
        <taxon>Gelatiniphilus</taxon>
    </lineage>
</organism>
<evidence type="ECO:0008006" key="3">
    <source>
        <dbReference type="Google" id="ProtNLM"/>
    </source>
</evidence>
<dbReference type="InterPro" id="IPR013783">
    <property type="entry name" value="Ig-like_fold"/>
</dbReference>
<evidence type="ECO:0000313" key="2">
    <source>
        <dbReference type="Proteomes" id="UP001597441"/>
    </source>
</evidence>
<reference evidence="2" key="1">
    <citation type="journal article" date="2019" name="Int. J. Syst. Evol. Microbiol.">
        <title>The Global Catalogue of Microorganisms (GCM) 10K type strain sequencing project: providing services to taxonomists for standard genome sequencing and annotation.</title>
        <authorList>
            <consortium name="The Broad Institute Genomics Platform"/>
            <consortium name="The Broad Institute Genome Sequencing Center for Infectious Disease"/>
            <person name="Wu L."/>
            <person name="Ma J."/>
        </authorList>
    </citation>
    <scope>NUCLEOTIDE SEQUENCE [LARGE SCALE GENOMIC DNA]</scope>
    <source>
        <strain evidence="2">KCTC 42903</strain>
    </source>
</reference>
<dbReference type="EMBL" id="JBHULK010000001">
    <property type="protein sequence ID" value="MFD2534364.1"/>
    <property type="molecule type" value="Genomic_DNA"/>
</dbReference>
<sequence>MKQSIRLMLLLSFFTFTNCENVVDCIINVRPVLSDEKLAVGGVNQYYSEKIYAEIKNEPQDNAYDYHFDVRGKIPDGLEVIIDFREVFIEGMPTKAGRYTFTVYLDVDPPNGYYYDEFGNERYDDSLCSDSTSKTYTIAIK</sequence>
<comment type="caution">
    <text evidence="1">The sequence shown here is derived from an EMBL/GenBank/DDBJ whole genome shotgun (WGS) entry which is preliminary data.</text>
</comment>
<keyword evidence="2" id="KW-1185">Reference proteome</keyword>
<name>A0ABW5JRY3_9FLAO</name>
<evidence type="ECO:0000313" key="1">
    <source>
        <dbReference type="EMBL" id="MFD2534364.1"/>
    </source>
</evidence>
<dbReference type="Gene3D" id="2.60.40.10">
    <property type="entry name" value="Immunoglobulins"/>
    <property type="match status" value="1"/>
</dbReference>
<gene>
    <name evidence="1" type="ORF">ACFSQS_04530</name>
</gene>
<protein>
    <recommendedName>
        <fullName evidence="3">DUF4377 domain-containing protein</fullName>
    </recommendedName>
</protein>
<dbReference type="RefSeq" id="WP_388014758.1">
    <property type="nucleotide sequence ID" value="NZ_JBHUDT010000001.1"/>
</dbReference>
<accession>A0ABW5JRY3</accession>